<protein>
    <submittedName>
        <fullName evidence="1">Uncharacterized protein</fullName>
    </submittedName>
</protein>
<keyword evidence="2" id="KW-1185">Reference proteome</keyword>
<dbReference type="EMBL" id="MEHJ01000002">
    <property type="protein sequence ID" value="OEJ21377.1"/>
    <property type="molecule type" value="Genomic_DNA"/>
</dbReference>
<organism evidence="1 2">
    <name type="scientific">Streptomyces agglomeratus</name>
    <dbReference type="NCBI Taxonomy" id="285458"/>
    <lineage>
        <taxon>Bacteria</taxon>
        <taxon>Bacillati</taxon>
        <taxon>Actinomycetota</taxon>
        <taxon>Actinomycetes</taxon>
        <taxon>Kitasatosporales</taxon>
        <taxon>Streptomycetaceae</taxon>
        <taxon>Streptomyces</taxon>
    </lineage>
</organism>
<accession>A0A1E5NYL5</accession>
<dbReference type="Proteomes" id="UP000095759">
    <property type="component" value="Unassembled WGS sequence"/>
</dbReference>
<proteinExistence type="predicted"/>
<gene>
    <name evidence="1" type="ORF">AS594_37980</name>
</gene>
<reference evidence="1 2" key="1">
    <citation type="submission" date="2016-08" db="EMBL/GenBank/DDBJ databases">
        <title>Complete genome sequence of Streptomyces agglomeratus strain 6-3-2, a novel anti-MRSA actinomycete isolated from Wuli of Tebit, China.</title>
        <authorList>
            <person name="Chen X."/>
        </authorList>
    </citation>
    <scope>NUCLEOTIDE SEQUENCE [LARGE SCALE GENOMIC DNA]</scope>
    <source>
        <strain evidence="1 2">6-3-2</strain>
    </source>
</reference>
<dbReference type="RefSeq" id="WP_069934073.1">
    <property type="nucleotide sequence ID" value="NZ_MEHJ01000002.1"/>
</dbReference>
<evidence type="ECO:0000313" key="1">
    <source>
        <dbReference type="EMBL" id="OEJ21377.1"/>
    </source>
</evidence>
<evidence type="ECO:0000313" key="2">
    <source>
        <dbReference type="Proteomes" id="UP000095759"/>
    </source>
</evidence>
<comment type="caution">
    <text evidence="1">The sequence shown here is derived from an EMBL/GenBank/DDBJ whole genome shotgun (WGS) entry which is preliminary data.</text>
</comment>
<name>A0A1E5NYL5_9ACTN</name>
<dbReference type="AlphaFoldDB" id="A0A1E5NYL5"/>
<sequence>MLGGRRDSLDVSARDVGCDYADAQAAEAGEVGAVGENCQHRGAPVCAQPDQELGAGFGDSTQEVVAVEGSVCQQEHLRCQLGQ</sequence>